<evidence type="ECO:0000256" key="4">
    <source>
        <dbReference type="ARBA" id="ARBA00022918"/>
    </source>
</evidence>
<dbReference type="InterPro" id="IPR012337">
    <property type="entry name" value="RNaseH-like_sf"/>
</dbReference>
<dbReference type="FunFam" id="3.10.20.370:FF:000001">
    <property type="entry name" value="Retrovirus-related Pol polyprotein from transposon 17.6-like protein"/>
    <property type="match status" value="1"/>
</dbReference>
<dbReference type="SUPFAM" id="SSF56672">
    <property type="entry name" value="DNA/RNA polymerases"/>
    <property type="match status" value="1"/>
</dbReference>
<gene>
    <name evidence="8" type="ORF">GHT06_015104</name>
</gene>
<dbReference type="EMBL" id="WJBH02000005">
    <property type="protein sequence ID" value="KAI9558351.1"/>
    <property type="molecule type" value="Genomic_DNA"/>
</dbReference>
<feature type="region of interest" description="Disordered" evidence="6">
    <location>
        <begin position="650"/>
        <end position="670"/>
    </location>
</feature>
<dbReference type="PANTHER" id="PTHR37984:SF5">
    <property type="entry name" value="PROTEIN NYNRIN-LIKE"/>
    <property type="match status" value="1"/>
</dbReference>
<sequence length="1001" mass="111986">MADNAALIAALQGFTTAVATDATARQNQMTQLLQVIGGQQQNQAAMQAVVAAPPNAPVIHPSTVAVNSLPHFSGGADEDAQWFVDQVNRVAGLEGWTDDNCLLVAVTRLRGTASQWHAQAGQNDGTWPLWSAALVTNFSYTLSFLEWSLMMEARVQKPGESCLEYALDKRRLCLRSPVPLPEADIIKALLRGLANPIYIAALTAQLPATFADFLTRLRDLEQLGLSSMGPQAPTSTLPAAQSLPPVNTTFHNAPPPTVVPDIEKLFVNFGDKLINQLSASISRLQVGPATNVAPRGVGTHGPRGQEARNCYVSLPLIKVWLENIGEVIALVDSGASVKSRILMGKLKGVDNKVVKIEGTVPVNVKWKGKLVELNTVTVLRTAPFAFILGTDWIVKSKASLIVKDNRIEIIGEEETIEGKQETFDEHLARLDMVLKALERANLTLNVDKCIFGASVVSHLGHVINAEGIHPESEKVRALTEMPVKNLKSLRAFLGLASFYRRFIPDFATIAQPLHSLLKKNAVWNWTDKQEAAKKEIISRMTSAPVLAHFDDALKVTVQTDASQIGLGAVLSQDSGNGQRPVAFISRKLTDTETRYHANELECLAVVWALKKLRSYIYGRHFTIKTDSSAVKWMVSKKEVKEHVKGVENQMADALSRNPDESRSGTSDSGTKDALVAVMVPQKPVATHELALLQQQDGKLRPIFTSLQSVAPSKIITDQGTCFTSELFDEWIRKWGIQHIQATAEHPETNGLVERVNRTSTLALCAFINAQHNDWDKHLAAAAYAINTARQSTTEITPFELVNGRQPVLPVERLFPWPAEEQESHVDFLSRVHKLREAARLRILKKQRAVKDRVDKRRRVEFELLPGDLVLVRRRPLVKKVSATTFLVEDLPAVRKKNSFRRFHAHVCQIRRFNGRVDDEWDEDEQGIEDRIDELDDDEEQLREIANVHERENEEEGRREHERENEEEKRREQEREKEERTTTTRTGRKTRRPVWMKDFTEH</sequence>
<dbReference type="PANTHER" id="PTHR37984">
    <property type="entry name" value="PROTEIN CBG26694"/>
    <property type="match status" value="1"/>
</dbReference>
<protein>
    <recommendedName>
        <fullName evidence="7">Integrase catalytic domain-containing protein</fullName>
    </recommendedName>
</protein>
<reference evidence="8 9" key="1">
    <citation type="submission" date="2022-05" db="EMBL/GenBank/DDBJ databases">
        <title>A multi-omics perspective on studying reproductive biology in Daphnia sinensis.</title>
        <authorList>
            <person name="Jia J."/>
        </authorList>
    </citation>
    <scope>NUCLEOTIDE SEQUENCE [LARGE SCALE GENOMIC DNA]</scope>
    <source>
        <strain evidence="8 9">WSL</strain>
    </source>
</reference>
<evidence type="ECO:0000256" key="2">
    <source>
        <dbReference type="ARBA" id="ARBA00022722"/>
    </source>
</evidence>
<dbReference type="Gene3D" id="3.10.20.370">
    <property type="match status" value="1"/>
</dbReference>
<keyword evidence="1" id="KW-0808">Transferase</keyword>
<evidence type="ECO:0000256" key="3">
    <source>
        <dbReference type="ARBA" id="ARBA00022759"/>
    </source>
</evidence>
<dbReference type="Gene3D" id="3.30.420.10">
    <property type="entry name" value="Ribonuclease H-like superfamily/Ribonuclease H"/>
    <property type="match status" value="1"/>
</dbReference>
<dbReference type="InterPro" id="IPR043502">
    <property type="entry name" value="DNA/RNA_pol_sf"/>
</dbReference>
<keyword evidence="4" id="KW-0695">RNA-directed DNA polymerase</keyword>
<dbReference type="GO" id="GO:0015074">
    <property type="term" value="P:DNA integration"/>
    <property type="evidence" value="ECO:0007669"/>
    <property type="project" value="InterPro"/>
</dbReference>
<evidence type="ECO:0000313" key="8">
    <source>
        <dbReference type="EMBL" id="KAI9558351.1"/>
    </source>
</evidence>
<dbReference type="GO" id="GO:0003964">
    <property type="term" value="F:RNA-directed DNA polymerase activity"/>
    <property type="evidence" value="ECO:0007669"/>
    <property type="project" value="UniProtKB-KW"/>
</dbReference>
<dbReference type="InterPro" id="IPR041577">
    <property type="entry name" value="RT_RNaseH_2"/>
</dbReference>
<name>A0AAD5KQT3_9CRUS</name>
<dbReference type="GO" id="GO:0042575">
    <property type="term" value="C:DNA polymerase complex"/>
    <property type="evidence" value="ECO:0007669"/>
    <property type="project" value="UniProtKB-ARBA"/>
</dbReference>
<dbReference type="Pfam" id="PF17919">
    <property type="entry name" value="RT_RNaseH_2"/>
    <property type="match status" value="1"/>
</dbReference>
<evidence type="ECO:0000256" key="1">
    <source>
        <dbReference type="ARBA" id="ARBA00022695"/>
    </source>
</evidence>
<dbReference type="Gene3D" id="3.30.70.270">
    <property type="match status" value="2"/>
</dbReference>
<dbReference type="InterPro" id="IPR036397">
    <property type="entry name" value="RNaseH_sf"/>
</dbReference>
<dbReference type="InterPro" id="IPR043128">
    <property type="entry name" value="Rev_trsase/Diguanyl_cyclase"/>
</dbReference>
<keyword evidence="1" id="KW-0548">Nucleotidyltransferase</keyword>
<keyword evidence="9" id="KW-1185">Reference proteome</keyword>
<feature type="compositionally biased region" description="Basic and acidic residues" evidence="6">
    <location>
        <begin position="944"/>
        <end position="981"/>
    </location>
</feature>
<evidence type="ECO:0000313" key="9">
    <source>
        <dbReference type="Proteomes" id="UP000820818"/>
    </source>
</evidence>
<keyword evidence="3" id="KW-0378">Hydrolase</keyword>
<dbReference type="InterPro" id="IPR050951">
    <property type="entry name" value="Retrovirus_Pol_polyprotein"/>
</dbReference>
<organism evidence="8 9">
    <name type="scientific">Daphnia sinensis</name>
    <dbReference type="NCBI Taxonomy" id="1820382"/>
    <lineage>
        <taxon>Eukaryota</taxon>
        <taxon>Metazoa</taxon>
        <taxon>Ecdysozoa</taxon>
        <taxon>Arthropoda</taxon>
        <taxon>Crustacea</taxon>
        <taxon>Branchiopoda</taxon>
        <taxon>Diplostraca</taxon>
        <taxon>Cladocera</taxon>
        <taxon>Anomopoda</taxon>
        <taxon>Daphniidae</taxon>
        <taxon>Daphnia</taxon>
        <taxon>Daphnia similis group</taxon>
    </lineage>
</organism>
<keyword evidence="3" id="KW-0255">Endonuclease</keyword>
<dbReference type="FunFam" id="3.30.70.270:FF:000045">
    <property type="entry name" value="Transposon Tf2-7 polyprotein"/>
    <property type="match status" value="1"/>
</dbReference>
<dbReference type="CDD" id="cd09274">
    <property type="entry name" value="RNase_HI_RT_Ty3"/>
    <property type="match status" value="1"/>
</dbReference>
<keyword evidence="5" id="KW-0511">Multifunctional enzyme</keyword>
<evidence type="ECO:0000256" key="5">
    <source>
        <dbReference type="ARBA" id="ARBA00023268"/>
    </source>
</evidence>
<dbReference type="SUPFAM" id="SSF53098">
    <property type="entry name" value="Ribonuclease H-like"/>
    <property type="match status" value="1"/>
</dbReference>
<dbReference type="PROSITE" id="PS50994">
    <property type="entry name" value="INTEGRASE"/>
    <property type="match status" value="1"/>
</dbReference>
<dbReference type="InterPro" id="IPR001584">
    <property type="entry name" value="Integrase_cat-core"/>
</dbReference>
<keyword evidence="2" id="KW-0540">Nuclease</keyword>
<dbReference type="Proteomes" id="UP000820818">
    <property type="component" value="Linkage Group LG5"/>
</dbReference>
<accession>A0AAD5KQT3</accession>
<evidence type="ECO:0000256" key="6">
    <source>
        <dbReference type="SAM" id="MobiDB-lite"/>
    </source>
</evidence>
<comment type="caution">
    <text evidence="8">The sequence shown here is derived from an EMBL/GenBank/DDBJ whole genome shotgun (WGS) entry which is preliminary data.</text>
</comment>
<dbReference type="GO" id="GO:0004519">
    <property type="term" value="F:endonuclease activity"/>
    <property type="evidence" value="ECO:0007669"/>
    <property type="project" value="UniProtKB-KW"/>
</dbReference>
<proteinExistence type="predicted"/>
<feature type="region of interest" description="Disordered" evidence="6">
    <location>
        <begin position="944"/>
        <end position="1001"/>
    </location>
</feature>
<evidence type="ECO:0000259" key="7">
    <source>
        <dbReference type="PROSITE" id="PS50994"/>
    </source>
</evidence>
<dbReference type="GO" id="GO:0003676">
    <property type="term" value="F:nucleic acid binding"/>
    <property type="evidence" value="ECO:0007669"/>
    <property type="project" value="InterPro"/>
</dbReference>
<feature type="domain" description="Integrase catalytic" evidence="7">
    <location>
        <begin position="640"/>
        <end position="805"/>
    </location>
</feature>
<dbReference type="AlphaFoldDB" id="A0AAD5KQT3"/>